<organism evidence="4 5">
    <name type="scientific">Schizopora paradoxa</name>
    <dbReference type="NCBI Taxonomy" id="27342"/>
    <lineage>
        <taxon>Eukaryota</taxon>
        <taxon>Fungi</taxon>
        <taxon>Dikarya</taxon>
        <taxon>Basidiomycota</taxon>
        <taxon>Agaricomycotina</taxon>
        <taxon>Agaricomycetes</taxon>
        <taxon>Hymenochaetales</taxon>
        <taxon>Schizoporaceae</taxon>
        <taxon>Schizopora</taxon>
    </lineage>
</organism>
<dbReference type="SUPFAM" id="SSF53056">
    <property type="entry name" value="beta-carbonic anhydrase, cab"/>
    <property type="match status" value="1"/>
</dbReference>
<keyword evidence="2" id="KW-0479">Metal-binding</keyword>
<dbReference type="InterPro" id="IPR001765">
    <property type="entry name" value="Carbonic_anhydrase"/>
</dbReference>
<dbReference type="EMBL" id="KQ085961">
    <property type="protein sequence ID" value="KLO13323.1"/>
    <property type="molecule type" value="Genomic_DNA"/>
</dbReference>
<gene>
    <name evidence="4" type="ORF">SCHPADRAFT_368997</name>
</gene>
<dbReference type="InParanoid" id="A0A0H2RV31"/>
<name>A0A0H2RV31_9AGAM</name>
<dbReference type="STRING" id="27342.A0A0H2RV31"/>
<comment type="similarity">
    <text evidence="1 3">Belongs to the beta-class carbonic anhydrase family.</text>
</comment>
<dbReference type="Proteomes" id="UP000053477">
    <property type="component" value="Unassembled WGS sequence"/>
</dbReference>
<evidence type="ECO:0000256" key="2">
    <source>
        <dbReference type="PIRSR" id="PIRSR601765-1"/>
    </source>
</evidence>
<keyword evidence="5" id="KW-1185">Reference proteome</keyword>
<feature type="binding site" evidence="2">
    <location>
        <position position="123"/>
    </location>
    <ligand>
        <name>Zn(2+)</name>
        <dbReference type="ChEBI" id="CHEBI:29105"/>
    </ligand>
</feature>
<comment type="cofactor">
    <cofactor evidence="2">
        <name>Zn(2+)</name>
        <dbReference type="ChEBI" id="CHEBI:29105"/>
    </cofactor>
    <text evidence="2">Binds 1 zinc ion per subunit.</text>
</comment>
<protein>
    <recommendedName>
        <fullName evidence="3">Carbonic anhydrase</fullName>
        <ecNumber evidence="3">4.2.1.1</ecNumber>
    </recommendedName>
    <alternativeName>
        <fullName evidence="3">Carbonate dehydratase</fullName>
    </alternativeName>
</protein>
<accession>A0A0H2RV31</accession>
<evidence type="ECO:0000313" key="5">
    <source>
        <dbReference type="Proteomes" id="UP000053477"/>
    </source>
</evidence>
<reference evidence="4 5" key="1">
    <citation type="submission" date="2015-04" db="EMBL/GenBank/DDBJ databases">
        <title>Complete genome sequence of Schizopora paradoxa KUC8140, a cosmopolitan wood degrader in East Asia.</title>
        <authorList>
            <consortium name="DOE Joint Genome Institute"/>
            <person name="Min B."/>
            <person name="Park H."/>
            <person name="Jang Y."/>
            <person name="Kim J.-J."/>
            <person name="Kim K.H."/>
            <person name="Pangilinan J."/>
            <person name="Lipzen A."/>
            <person name="Riley R."/>
            <person name="Grigoriev I.V."/>
            <person name="Spatafora J.W."/>
            <person name="Choi I.-G."/>
        </authorList>
    </citation>
    <scope>NUCLEOTIDE SEQUENCE [LARGE SCALE GENOMIC DNA]</scope>
    <source>
        <strain evidence="4 5">KUC8140</strain>
    </source>
</reference>
<keyword evidence="2 3" id="KW-0862">Zinc</keyword>
<dbReference type="GO" id="GO:0008270">
    <property type="term" value="F:zinc ion binding"/>
    <property type="evidence" value="ECO:0007669"/>
    <property type="project" value="UniProtKB-UniRule"/>
</dbReference>
<comment type="catalytic activity">
    <reaction evidence="3">
        <text>hydrogencarbonate + H(+) = CO2 + H2O</text>
        <dbReference type="Rhea" id="RHEA:10748"/>
        <dbReference type="ChEBI" id="CHEBI:15377"/>
        <dbReference type="ChEBI" id="CHEBI:15378"/>
        <dbReference type="ChEBI" id="CHEBI:16526"/>
        <dbReference type="ChEBI" id="CHEBI:17544"/>
        <dbReference type="EC" id="4.2.1.1"/>
    </reaction>
</comment>
<dbReference type="Gene3D" id="3.40.1050.10">
    <property type="entry name" value="Carbonic anhydrase"/>
    <property type="match status" value="1"/>
</dbReference>
<dbReference type="InterPro" id="IPR036874">
    <property type="entry name" value="Carbonic_anhydrase_sf"/>
</dbReference>
<dbReference type="Pfam" id="PF00484">
    <property type="entry name" value="Pro_CA"/>
    <property type="match status" value="1"/>
</dbReference>
<evidence type="ECO:0000313" key="4">
    <source>
        <dbReference type="EMBL" id="KLO13323.1"/>
    </source>
</evidence>
<dbReference type="GO" id="GO:0004089">
    <property type="term" value="F:carbonate dehydratase activity"/>
    <property type="evidence" value="ECO:0007669"/>
    <property type="project" value="UniProtKB-UniRule"/>
</dbReference>
<dbReference type="AlphaFoldDB" id="A0A0H2RV31"/>
<feature type="binding site" evidence="2">
    <location>
        <position position="66"/>
    </location>
    <ligand>
        <name>Zn(2+)</name>
        <dbReference type="ChEBI" id="CHEBI:29105"/>
    </ligand>
</feature>
<feature type="binding site" evidence="2">
    <location>
        <position position="126"/>
    </location>
    <ligand>
        <name>Zn(2+)</name>
        <dbReference type="ChEBI" id="CHEBI:29105"/>
    </ligand>
</feature>
<evidence type="ECO:0000256" key="1">
    <source>
        <dbReference type="ARBA" id="ARBA00006217"/>
    </source>
</evidence>
<proteinExistence type="inferred from homology"/>
<comment type="function">
    <text evidence="3">Reversible hydration of carbon dioxide.</text>
</comment>
<keyword evidence="3" id="KW-0456">Lyase</keyword>
<dbReference type="EC" id="4.2.1.1" evidence="3"/>
<sequence length="215" mass="23876">MSRVGAVPADNINLCQCNPPQAVNLSLHTNKRPTLEQLLEYNKCWSGQNIIGEDSTCPQKVFWLGCSCASVPPNIVTLSRPGAIMAHRNFGSLFQDNDLSVLADLTRAIEQSVDRLDIAIVTHDDCQAIELAIRVAKGETDISGPIRSWIQPLIDFVAQELKENPNISTPTLAERIAREQKRLMESYLWPDKLQPMQSEVVVWCLTCAPGPSNIR</sequence>
<evidence type="ECO:0000256" key="3">
    <source>
        <dbReference type="RuleBase" id="RU003956"/>
    </source>
</evidence>